<evidence type="ECO:0000313" key="1">
    <source>
        <dbReference type="EMBL" id="AUG59007.1"/>
    </source>
</evidence>
<dbReference type="Proteomes" id="UP000233534">
    <property type="component" value="Chromosome"/>
</dbReference>
<dbReference type="KEGG" id="hsc:HVS_15835"/>
<proteinExistence type="predicted"/>
<reference evidence="1 2" key="1">
    <citation type="submission" date="2017-12" db="EMBL/GenBank/DDBJ databases">
        <title>Complete genome sequence of Herbivorax saccincola GGR1, a novel Cellulosome-producing hydrolytic bacterium in a thermophilic biogas plant, established by Illumina and Nanopore MinION sequencing.</title>
        <authorList>
            <person name="Pechtl A."/>
            <person name="Ruckert C."/>
            <person name="Koeck D.E."/>
            <person name="Maus I."/>
            <person name="Winkler A."/>
            <person name="Kalinowski J."/>
            <person name="Puhler A."/>
            <person name="Schwarz W.W."/>
            <person name="Zverlov V.V."/>
            <person name="Schluter A."/>
            <person name="Liebl W."/>
        </authorList>
    </citation>
    <scope>NUCLEOTIDE SEQUENCE [LARGE SCALE GENOMIC DNA]</scope>
    <source>
        <strain evidence="2">SR1</strain>
    </source>
</reference>
<dbReference type="AlphaFoldDB" id="A0A2K9E5M6"/>
<protein>
    <submittedName>
        <fullName evidence="1">Uncharacterized protein</fullName>
    </submittedName>
</protein>
<keyword evidence="2" id="KW-1185">Reference proteome</keyword>
<dbReference type="EMBL" id="CP025197">
    <property type="protein sequence ID" value="AUG59007.1"/>
    <property type="molecule type" value="Genomic_DNA"/>
</dbReference>
<accession>A0A2K9E5M6</accession>
<name>A0A2K9E5M6_9FIRM</name>
<sequence length="38" mass="4445">MDEIYLKSLENYLQGFLFTPTINSQSNNNASIKYKFVI</sequence>
<evidence type="ECO:0000313" key="2">
    <source>
        <dbReference type="Proteomes" id="UP000233534"/>
    </source>
</evidence>
<organism evidence="1 2">
    <name type="scientific">Acetivibrio saccincola</name>
    <dbReference type="NCBI Taxonomy" id="1677857"/>
    <lineage>
        <taxon>Bacteria</taxon>
        <taxon>Bacillati</taxon>
        <taxon>Bacillota</taxon>
        <taxon>Clostridia</taxon>
        <taxon>Eubacteriales</taxon>
        <taxon>Oscillospiraceae</taxon>
        <taxon>Acetivibrio</taxon>
    </lineage>
</organism>
<gene>
    <name evidence="1" type="ORF">HVS_15835</name>
</gene>